<accession>A0A2S6NBJ3</accession>
<comment type="caution">
    <text evidence="1">The sequence shown here is derived from an EMBL/GenBank/DDBJ whole genome shotgun (WGS) entry which is preliminary data.</text>
</comment>
<evidence type="ECO:0000313" key="2">
    <source>
        <dbReference type="Proteomes" id="UP000239724"/>
    </source>
</evidence>
<reference evidence="1 2" key="1">
    <citation type="journal article" date="2018" name="Arch. Microbiol.">
        <title>New insights into the metabolic potential of the phototrophic purple bacterium Rhodopila globiformis DSM 161(T) from its draft genome sequence and evidence for a vanadium-dependent nitrogenase.</title>
        <authorList>
            <person name="Imhoff J.F."/>
            <person name="Rahn T."/>
            <person name="Kunzel S."/>
            <person name="Neulinger S.C."/>
        </authorList>
    </citation>
    <scope>NUCLEOTIDE SEQUENCE [LARGE SCALE GENOMIC DNA]</scope>
    <source>
        <strain evidence="1 2">DSM 161</strain>
    </source>
</reference>
<gene>
    <name evidence="1" type="ORF">CCS01_16165</name>
</gene>
<protein>
    <submittedName>
        <fullName evidence="1">Uncharacterized protein</fullName>
    </submittedName>
</protein>
<dbReference type="AlphaFoldDB" id="A0A2S6NBJ3"/>
<dbReference type="Proteomes" id="UP000239724">
    <property type="component" value="Unassembled WGS sequence"/>
</dbReference>
<evidence type="ECO:0000313" key="1">
    <source>
        <dbReference type="EMBL" id="PPQ31985.1"/>
    </source>
</evidence>
<dbReference type="EMBL" id="NHRY01000177">
    <property type="protein sequence ID" value="PPQ31985.1"/>
    <property type="molecule type" value="Genomic_DNA"/>
</dbReference>
<name>A0A2S6NBJ3_RHOGL</name>
<sequence length="102" mass="11319">MFRLYLINNGRISWGEDLKTPTLAEAISLAQILRQASLKNGRSPGLEIWQGASLLYQDPYDAEQIERSAPVISPFATPESTIYATWRPTLARPLMTPPGDCA</sequence>
<proteinExistence type="predicted"/>
<keyword evidence="2" id="KW-1185">Reference proteome</keyword>
<dbReference type="RefSeq" id="WP_104519866.1">
    <property type="nucleotide sequence ID" value="NZ_NHRY01000177.1"/>
</dbReference>
<organism evidence="1 2">
    <name type="scientific">Rhodopila globiformis</name>
    <name type="common">Rhodopseudomonas globiformis</name>
    <dbReference type="NCBI Taxonomy" id="1071"/>
    <lineage>
        <taxon>Bacteria</taxon>
        <taxon>Pseudomonadati</taxon>
        <taxon>Pseudomonadota</taxon>
        <taxon>Alphaproteobacteria</taxon>
        <taxon>Acetobacterales</taxon>
        <taxon>Acetobacteraceae</taxon>
        <taxon>Rhodopila</taxon>
    </lineage>
</organism>